<dbReference type="PANTHER" id="PTHR11037">
    <property type="entry name" value="TRANSCRIPTION FACTOR CP2"/>
    <property type="match status" value="1"/>
</dbReference>
<organism evidence="9 10">
    <name type="scientific">Oryzias latipes</name>
    <name type="common">Japanese rice fish</name>
    <name type="synonym">Japanese killifish</name>
    <dbReference type="NCBI Taxonomy" id="8090"/>
    <lineage>
        <taxon>Eukaryota</taxon>
        <taxon>Metazoa</taxon>
        <taxon>Chordata</taxon>
        <taxon>Craniata</taxon>
        <taxon>Vertebrata</taxon>
        <taxon>Euteleostomi</taxon>
        <taxon>Actinopterygii</taxon>
        <taxon>Neopterygii</taxon>
        <taxon>Teleostei</taxon>
        <taxon>Neoteleostei</taxon>
        <taxon>Acanthomorphata</taxon>
        <taxon>Ovalentaria</taxon>
        <taxon>Atherinomorphae</taxon>
        <taxon>Beloniformes</taxon>
        <taxon>Adrianichthyidae</taxon>
        <taxon>Oryziinae</taxon>
        <taxon>Oryzias</taxon>
    </lineage>
</organism>
<name>A0A3P9MR09_ORYLA</name>
<reference evidence="9 10" key="2">
    <citation type="submission" date="2017-04" db="EMBL/GenBank/DDBJ databases">
        <title>CpG methylation of centromeres and impact of large insertions on vertebrate speciation.</title>
        <authorList>
            <person name="Ichikawa K."/>
            <person name="Yoshimura J."/>
            <person name="Morishita S."/>
        </authorList>
    </citation>
    <scope>NUCLEOTIDE SEQUENCE</scope>
    <source>
        <strain evidence="9 10">HNI</strain>
    </source>
</reference>
<keyword evidence="5 6" id="KW-0539">Nucleus</keyword>
<dbReference type="InterPro" id="IPR007604">
    <property type="entry name" value="CP2"/>
</dbReference>
<keyword evidence="4" id="KW-0804">Transcription</keyword>
<evidence type="ECO:0000256" key="1">
    <source>
        <dbReference type="ARBA" id="ARBA00004123"/>
    </source>
</evidence>
<reference evidence="9" key="4">
    <citation type="submission" date="2025-09" db="UniProtKB">
        <authorList>
            <consortium name="Ensembl"/>
        </authorList>
    </citation>
    <scope>IDENTIFICATION</scope>
    <source>
        <strain evidence="9">HNI</strain>
    </source>
</reference>
<dbReference type="InterPro" id="IPR040167">
    <property type="entry name" value="TF_CP2-like"/>
</dbReference>
<dbReference type="GO" id="GO:0003700">
    <property type="term" value="F:DNA-binding transcription factor activity"/>
    <property type="evidence" value="ECO:0007669"/>
    <property type="project" value="InterPro"/>
</dbReference>
<dbReference type="InterPro" id="IPR057520">
    <property type="entry name" value="GRHL1/CP2_C"/>
</dbReference>
<dbReference type="AlphaFoldDB" id="A0A3P9MR09"/>
<evidence type="ECO:0000256" key="6">
    <source>
        <dbReference type="PROSITE-ProRule" id="PRU01313"/>
    </source>
</evidence>
<comment type="subcellular location">
    <subcellularLocation>
        <location evidence="1 6">Nucleus</location>
    </subcellularLocation>
</comment>
<evidence type="ECO:0000259" key="8">
    <source>
        <dbReference type="PROSITE" id="PS51968"/>
    </source>
</evidence>
<keyword evidence="2" id="KW-0805">Transcription regulation</keyword>
<evidence type="ECO:0000256" key="5">
    <source>
        <dbReference type="ARBA" id="ARBA00023242"/>
    </source>
</evidence>
<evidence type="ECO:0000256" key="3">
    <source>
        <dbReference type="ARBA" id="ARBA00023125"/>
    </source>
</evidence>
<dbReference type="Pfam" id="PF04516">
    <property type="entry name" value="CP2"/>
    <property type="match status" value="1"/>
</dbReference>
<dbReference type="Proteomes" id="UP000265180">
    <property type="component" value="Chromosome 11"/>
</dbReference>
<dbReference type="PROSITE" id="PS51968">
    <property type="entry name" value="GRH_CP2_DB"/>
    <property type="match status" value="1"/>
</dbReference>
<accession>A0A3P9MR09</accession>
<evidence type="ECO:0000256" key="2">
    <source>
        <dbReference type="ARBA" id="ARBA00023015"/>
    </source>
</evidence>
<evidence type="ECO:0000313" key="10">
    <source>
        <dbReference type="Proteomes" id="UP000265180"/>
    </source>
</evidence>
<feature type="compositionally biased region" description="Polar residues" evidence="7">
    <location>
        <begin position="96"/>
        <end position="106"/>
    </location>
</feature>
<evidence type="ECO:0000256" key="7">
    <source>
        <dbReference type="SAM" id="MobiDB-lite"/>
    </source>
</evidence>
<dbReference type="Pfam" id="PF25416">
    <property type="entry name" value="GRHL1_C"/>
    <property type="match status" value="1"/>
</dbReference>
<feature type="domain" description="Grh/CP2 DB" evidence="8">
    <location>
        <begin position="230"/>
        <end position="459"/>
    </location>
</feature>
<keyword evidence="3 6" id="KW-0238">DNA-binding</keyword>
<evidence type="ECO:0000256" key="4">
    <source>
        <dbReference type="ARBA" id="ARBA00023163"/>
    </source>
</evidence>
<dbReference type="Ensembl" id="ENSORLT00020035970.1">
    <property type="protein sequence ID" value="ENSORLP00020035337.1"/>
    <property type="gene ID" value="ENSORLG00020022208.1"/>
</dbReference>
<feature type="region of interest" description="Disordered" evidence="7">
    <location>
        <begin position="196"/>
        <end position="216"/>
    </location>
</feature>
<reference evidence="9" key="3">
    <citation type="submission" date="2025-08" db="UniProtKB">
        <authorList>
            <consortium name="Ensembl"/>
        </authorList>
    </citation>
    <scope>IDENTIFICATION</scope>
    <source>
        <strain evidence="9">HNI</strain>
    </source>
</reference>
<dbReference type="GO" id="GO:0006357">
    <property type="term" value="P:regulation of transcription by RNA polymerase II"/>
    <property type="evidence" value="ECO:0007669"/>
    <property type="project" value="InterPro"/>
</dbReference>
<reference key="1">
    <citation type="journal article" date="2007" name="Nature">
        <title>The medaka draft genome and insights into vertebrate genome evolution.</title>
        <authorList>
            <person name="Kasahara M."/>
            <person name="Naruse K."/>
            <person name="Sasaki S."/>
            <person name="Nakatani Y."/>
            <person name="Qu W."/>
            <person name="Ahsan B."/>
            <person name="Yamada T."/>
            <person name="Nagayasu Y."/>
            <person name="Doi K."/>
            <person name="Kasai Y."/>
            <person name="Jindo T."/>
            <person name="Kobayashi D."/>
            <person name="Shimada A."/>
            <person name="Toyoda A."/>
            <person name="Kuroki Y."/>
            <person name="Fujiyama A."/>
            <person name="Sasaki T."/>
            <person name="Shimizu A."/>
            <person name="Asakawa S."/>
            <person name="Shimizu N."/>
            <person name="Hashimoto S."/>
            <person name="Yang J."/>
            <person name="Lee Y."/>
            <person name="Matsushima K."/>
            <person name="Sugano S."/>
            <person name="Sakaizumi M."/>
            <person name="Narita T."/>
            <person name="Ohishi K."/>
            <person name="Haga S."/>
            <person name="Ohta F."/>
            <person name="Nomoto H."/>
            <person name="Nogata K."/>
            <person name="Morishita T."/>
            <person name="Endo T."/>
            <person name="Shin-I T."/>
            <person name="Takeda H."/>
            <person name="Morishita S."/>
            <person name="Kohara Y."/>
        </authorList>
    </citation>
    <scope>NUCLEOTIDE SEQUENCE [LARGE SCALE GENOMIC DNA]</scope>
    <source>
        <strain>Hd-rR</strain>
    </source>
</reference>
<dbReference type="GO" id="GO:0005634">
    <property type="term" value="C:nucleus"/>
    <property type="evidence" value="ECO:0007669"/>
    <property type="project" value="UniProtKB-SubCell"/>
</dbReference>
<dbReference type="GO" id="GO:0003677">
    <property type="term" value="F:DNA binding"/>
    <property type="evidence" value="ECO:0007669"/>
    <property type="project" value="UniProtKB-KW"/>
</dbReference>
<feature type="region of interest" description="Disordered" evidence="7">
    <location>
        <begin position="90"/>
        <end position="109"/>
    </location>
</feature>
<proteinExistence type="predicted"/>
<dbReference type="PANTHER" id="PTHR11037:SF17">
    <property type="entry name" value="GRAINYHEAD-LIKE PROTEIN 2 HOMOLOG"/>
    <property type="match status" value="1"/>
</dbReference>
<feature type="region of interest" description="Disordered" evidence="7">
    <location>
        <begin position="120"/>
        <end position="152"/>
    </location>
</feature>
<protein>
    <submittedName>
        <fullName evidence="9">Grainyhead-like transcription factor 2b</fullName>
    </submittedName>
</protein>
<evidence type="ECO:0000313" key="9">
    <source>
        <dbReference type="Ensembl" id="ENSORLP00020035337.1"/>
    </source>
</evidence>
<sequence length="589" mass="67211">MSQETDNKRLVVVVPNENSFPAMRRAYTSEDEAWRSYLENPLTAATKAMMSINGDEDSANALGLLYDYYKVPKEKRLLQIPKVAEVIEEQEKRSMLPSNSSNQSEPETLDNRVQVLKSLPVNLSVNTEPQEAKREPFSTSTEPGSADAGSPPLAMVKAEGFPSVFMPGAGLHYRGEGEEPTRVVFEQNPYEATTVSHSTYLKEDQKSPPDSPYDEDTDGVRIVSSGCFQETDSFQYTLDATRSLRQKQGEGPMTYLNKGQFYAVTLNELSANKRLRHPISKVRSVIMVVFSQDKNRDEQLKYWKYWHSRQHTAKQRVLDIADYKESFNTINNIEEIAYNAISFTWDVNEEAKIFITVNCLSTDFSSQKGVKGLPLMIQIDTYSYNNRSNKPLHRAYSQIKVFCDKGAERKIRDEERKLFRKKSKGLIYSNVGVITVPKKSDTTYFKTMTDLEAQPVLFIPDVHFGTLQRAGQEIDREGGVLVKRMFRPSDEDLCPSPLKQIKEETHKRVLLYVRKETEEVFDALMLKSPTLRGLMDAVSHSSFYTRKVKKGDILVNMDDNIIEHYSNEDTFILNIESCADSFKIILTEI</sequence>